<organism evidence="2 3">
    <name type="scientific">Zasmidium cellare ATCC 36951</name>
    <dbReference type="NCBI Taxonomy" id="1080233"/>
    <lineage>
        <taxon>Eukaryota</taxon>
        <taxon>Fungi</taxon>
        <taxon>Dikarya</taxon>
        <taxon>Ascomycota</taxon>
        <taxon>Pezizomycotina</taxon>
        <taxon>Dothideomycetes</taxon>
        <taxon>Dothideomycetidae</taxon>
        <taxon>Mycosphaerellales</taxon>
        <taxon>Mycosphaerellaceae</taxon>
        <taxon>Zasmidium</taxon>
    </lineage>
</organism>
<evidence type="ECO:0008006" key="4">
    <source>
        <dbReference type="Google" id="ProtNLM"/>
    </source>
</evidence>
<dbReference type="EMBL" id="ML993629">
    <property type="protein sequence ID" value="KAF2160153.1"/>
    <property type="molecule type" value="Genomic_DNA"/>
</dbReference>
<keyword evidence="3" id="KW-1185">Reference proteome</keyword>
<protein>
    <recommendedName>
        <fullName evidence="4">SnoaL-like domain-containing protein</fullName>
    </recommendedName>
</protein>
<evidence type="ECO:0000313" key="2">
    <source>
        <dbReference type="EMBL" id="KAF2160153.1"/>
    </source>
</evidence>
<accession>A0A6A6BZV8</accession>
<dbReference type="AlphaFoldDB" id="A0A6A6BZV8"/>
<reference evidence="2" key="1">
    <citation type="journal article" date="2020" name="Stud. Mycol.">
        <title>101 Dothideomycetes genomes: a test case for predicting lifestyles and emergence of pathogens.</title>
        <authorList>
            <person name="Haridas S."/>
            <person name="Albert R."/>
            <person name="Binder M."/>
            <person name="Bloem J."/>
            <person name="Labutti K."/>
            <person name="Salamov A."/>
            <person name="Andreopoulos B."/>
            <person name="Baker S."/>
            <person name="Barry K."/>
            <person name="Bills G."/>
            <person name="Bluhm B."/>
            <person name="Cannon C."/>
            <person name="Castanera R."/>
            <person name="Culley D."/>
            <person name="Daum C."/>
            <person name="Ezra D."/>
            <person name="Gonzalez J."/>
            <person name="Henrissat B."/>
            <person name="Kuo A."/>
            <person name="Liang C."/>
            <person name="Lipzen A."/>
            <person name="Lutzoni F."/>
            <person name="Magnuson J."/>
            <person name="Mondo S."/>
            <person name="Nolan M."/>
            <person name="Ohm R."/>
            <person name="Pangilinan J."/>
            <person name="Park H.-J."/>
            <person name="Ramirez L."/>
            <person name="Alfaro M."/>
            <person name="Sun H."/>
            <person name="Tritt A."/>
            <person name="Yoshinaga Y."/>
            <person name="Zwiers L.-H."/>
            <person name="Turgeon B."/>
            <person name="Goodwin S."/>
            <person name="Spatafora J."/>
            <person name="Crous P."/>
            <person name="Grigoriev I."/>
        </authorList>
    </citation>
    <scope>NUCLEOTIDE SEQUENCE</scope>
    <source>
        <strain evidence="2">ATCC 36951</strain>
    </source>
</reference>
<feature type="compositionally biased region" description="Polar residues" evidence="1">
    <location>
        <begin position="27"/>
        <end position="40"/>
    </location>
</feature>
<name>A0A6A6BZV8_ZASCE</name>
<evidence type="ECO:0000256" key="1">
    <source>
        <dbReference type="SAM" id="MobiDB-lite"/>
    </source>
</evidence>
<evidence type="ECO:0000313" key="3">
    <source>
        <dbReference type="Proteomes" id="UP000799537"/>
    </source>
</evidence>
<feature type="region of interest" description="Disordered" evidence="1">
    <location>
        <begin position="14"/>
        <end position="40"/>
    </location>
</feature>
<gene>
    <name evidence="2" type="ORF">M409DRAFT_29448</name>
</gene>
<dbReference type="GeneID" id="54562743"/>
<proteinExistence type="predicted"/>
<dbReference type="RefSeq" id="XP_033661042.1">
    <property type="nucleotide sequence ID" value="XM_033809471.1"/>
</dbReference>
<dbReference type="Proteomes" id="UP000799537">
    <property type="component" value="Unassembled WGS sequence"/>
</dbReference>
<sequence length="185" mass="20983">MKYYIPPQSYKYNSPNPRMLHSHDLPISSQPTTPSKNLNHSPTSYLLRTLSRGLVDALNRLPSPSAYAFLDKHMSPHFAMYNSGGHECILPHVQSRQQQLDNILALRKAHPEWKLRIFHLSAVVESGGEAGWVLYTSLGEGGPPDEEFNAQQEMVGRFSWRRRVGDGVWECFMHEGIRGGGDFYS</sequence>